<dbReference type="Proteomes" id="UP000246077">
    <property type="component" value="Unassembled WGS sequence"/>
</dbReference>
<dbReference type="OrthoDB" id="7265885at2"/>
<sequence>MTKTATMLKAAVLGAGLLITGLTAARADEVGDGIAKAGELYAAGDLAGALRELGFATTGIQGRLNESYGATLPEPPAGWTADAVDAQNAAVMGLGQSLTRTYTDPNGNTVKLSLAVDSPLLQTMGMIFANPMLAAQAGYQRLRIGSEDAMLQDDKAGNISIMLSIGGRMLLTAETGSVPLDQVKALFGAWKIAELKKLAGI</sequence>
<organism evidence="2 3">
    <name type="scientific">Zavarzinia compransoris</name>
    <dbReference type="NCBI Taxonomy" id="1264899"/>
    <lineage>
        <taxon>Bacteria</taxon>
        <taxon>Pseudomonadati</taxon>
        <taxon>Pseudomonadota</taxon>
        <taxon>Alphaproteobacteria</taxon>
        <taxon>Rhodospirillales</taxon>
        <taxon>Zavarziniaceae</taxon>
        <taxon>Zavarzinia</taxon>
    </lineage>
</organism>
<feature type="signal peptide" evidence="1">
    <location>
        <begin position="1"/>
        <end position="27"/>
    </location>
</feature>
<dbReference type="EMBL" id="QGLF01000004">
    <property type="protein sequence ID" value="PWR19584.1"/>
    <property type="molecule type" value="Genomic_DNA"/>
</dbReference>
<evidence type="ECO:0000313" key="3">
    <source>
        <dbReference type="Proteomes" id="UP000246077"/>
    </source>
</evidence>
<evidence type="ECO:0000256" key="1">
    <source>
        <dbReference type="SAM" id="SignalP"/>
    </source>
</evidence>
<dbReference type="RefSeq" id="WP_109921758.1">
    <property type="nucleotide sequence ID" value="NZ_QGLF01000004.1"/>
</dbReference>
<evidence type="ECO:0000313" key="2">
    <source>
        <dbReference type="EMBL" id="PWR19584.1"/>
    </source>
</evidence>
<dbReference type="AlphaFoldDB" id="A0A317DZD9"/>
<name>A0A317DZD9_9PROT</name>
<keyword evidence="3" id="KW-1185">Reference proteome</keyword>
<accession>A0A317DZD9</accession>
<protein>
    <submittedName>
        <fullName evidence="2">Uncharacterized protein</fullName>
    </submittedName>
</protein>
<keyword evidence="1" id="KW-0732">Signal</keyword>
<gene>
    <name evidence="2" type="ORF">DKG75_14010</name>
</gene>
<comment type="caution">
    <text evidence="2">The sequence shown here is derived from an EMBL/GenBank/DDBJ whole genome shotgun (WGS) entry which is preliminary data.</text>
</comment>
<proteinExistence type="predicted"/>
<feature type="chain" id="PRO_5016262693" evidence="1">
    <location>
        <begin position="28"/>
        <end position="201"/>
    </location>
</feature>
<reference evidence="3" key="1">
    <citation type="submission" date="2018-05" db="EMBL/GenBank/DDBJ databases">
        <title>Zavarzinia sp. HR-AS.</title>
        <authorList>
            <person name="Lee Y."/>
            <person name="Jeon C.O."/>
        </authorList>
    </citation>
    <scope>NUCLEOTIDE SEQUENCE [LARGE SCALE GENOMIC DNA]</scope>
    <source>
        <strain evidence="3">DSM 1231</strain>
    </source>
</reference>